<gene>
    <name evidence="2" type="ORF">QNI22_22865</name>
</gene>
<organism evidence="2 3">
    <name type="scientific">Xanthocytophaga agilis</name>
    <dbReference type="NCBI Taxonomy" id="3048010"/>
    <lineage>
        <taxon>Bacteria</taxon>
        <taxon>Pseudomonadati</taxon>
        <taxon>Bacteroidota</taxon>
        <taxon>Cytophagia</taxon>
        <taxon>Cytophagales</taxon>
        <taxon>Rhodocytophagaceae</taxon>
        <taxon>Xanthocytophaga</taxon>
    </lineage>
</organism>
<dbReference type="Proteomes" id="UP001232063">
    <property type="component" value="Unassembled WGS sequence"/>
</dbReference>
<dbReference type="RefSeq" id="WP_314514145.1">
    <property type="nucleotide sequence ID" value="NZ_JASJOU010000008.1"/>
</dbReference>
<name>A0AAE3RA15_9BACT</name>
<evidence type="ECO:0000313" key="2">
    <source>
        <dbReference type="EMBL" id="MDJ1503527.1"/>
    </source>
</evidence>
<dbReference type="Pfam" id="PF12728">
    <property type="entry name" value="HTH_17"/>
    <property type="match status" value="1"/>
</dbReference>
<comment type="caution">
    <text evidence="2">The sequence shown here is derived from an EMBL/GenBank/DDBJ whole genome shotgun (WGS) entry which is preliminary data.</text>
</comment>
<dbReference type="GO" id="GO:0003677">
    <property type="term" value="F:DNA binding"/>
    <property type="evidence" value="ECO:0007669"/>
    <property type="project" value="InterPro"/>
</dbReference>
<reference evidence="2" key="1">
    <citation type="submission" date="2023-05" db="EMBL/GenBank/DDBJ databases">
        <authorList>
            <person name="Zhang X."/>
        </authorList>
    </citation>
    <scope>NUCLEOTIDE SEQUENCE</scope>
    <source>
        <strain evidence="2">BD1B2-1</strain>
    </source>
</reference>
<feature type="domain" description="Helix-turn-helix" evidence="1">
    <location>
        <begin position="43"/>
        <end position="85"/>
    </location>
</feature>
<dbReference type="AlphaFoldDB" id="A0AAE3RA15"/>
<dbReference type="InterPro" id="IPR041657">
    <property type="entry name" value="HTH_17"/>
</dbReference>
<protein>
    <submittedName>
        <fullName evidence="2">Helix-turn-helix domain-containing protein</fullName>
    </submittedName>
</protein>
<dbReference type="InterPro" id="IPR010093">
    <property type="entry name" value="SinI_DNA-bd"/>
</dbReference>
<sequence>MFNPFEDIQLRLVRLEALLLELQSITINPSPISDKQLGGIDLAVQITGLAKSTVYNLVSEGRLPHMKRGKKLYFSRTELENWIADGKQKTLQELEAEVEQHLTKQGKRR</sequence>
<evidence type="ECO:0000259" key="1">
    <source>
        <dbReference type="Pfam" id="PF12728"/>
    </source>
</evidence>
<accession>A0AAE3RA15</accession>
<evidence type="ECO:0000313" key="3">
    <source>
        <dbReference type="Proteomes" id="UP001232063"/>
    </source>
</evidence>
<dbReference type="EMBL" id="JASJOU010000008">
    <property type="protein sequence ID" value="MDJ1503527.1"/>
    <property type="molecule type" value="Genomic_DNA"/>
</dbReference>
<dbReference type="NCBIfam" id="TIGR01764">
    <property type="entry name" value="excise"/>
    <property type="match status" value="1"/>
</dbReference>
<proteinExistence type="predicted"/>
<keyword evidence="3" id="KW-1185">Reference proteome</keyword>